<evidence type="ECO:0000313" key="3">
    <source>
        <dbReference type="EMBL" id="CAK8989115.1"/>
    </source>
</evidence>
<keyword evidence="4" id="KW-1185">Reference proteome</keyword>
<dbReference type="InterPro" id="IPR010610">
    <property type="entry name" value="EryCIII-like_C"/>
</dbReference>
<organism evidence="3 4">
    <name type="scientific">Durusdinium trenchii</name>
    <dbReference type="NCBI Taxonomy" id="1381693"/>
    <lineage>
        <taxon>Eukaryota</taxon>
        <taxon>Sar</taxon>
        <taxon>Alveolata</taxon>
        <taxon>Dinophyceae</taxon>
        <taxon>Suessiales</taxon>
        <taxon>Symbiodiniaceae</taxon>
        <taxon>Durusdinium</taxon>
    </lineage>
</organism>
<dbReference type="PANTHER" id="PTHR48050:SF13">
    <property type="entry name" value="STEROL 3-BETA-GLUCOSYLTRANSFERASE UGT80A2"/>
    <property type="match status" value="1"/>
</dbReference>
<proteinExistence type="predicted"/>
<protein>
    <recommendedName>
        <fullName evidence="2">Erythromycin biosynthesis protein CIII-like C-terminal domain-containing protein</fullName>
    </recommendedName>
</protein>
<dbReference type="SUPFAM" id="SSF53756">
    <property type="entry name" value="UDP-Glycosyltransferase/glycogen phosphorylase"/>
    <property type="match status" value="1"/>
</dbReference>
<evidence type="ECO:0000313" key="4">
    <source>
        <dbReference type="Proteomes" id="UP001642484"/>
    </source>
</evidence>
<dbReference type="InterPro" id="IPR050426">
    <property type="entry name" value="Glycosyltransferase_28"/>
</dbReference>
<dbReference type="EMBL" id="CAXAMN010000508">
    <property type="protein sequence ID" value="CAK8989115.1"/>
    <property type="molecule type" value="Genomic_DNA"/>
</dbReference>
<feature type="domain" description="Erythromycin biosynthesis protein CIII-like C-terminal" evidence="2">
    <location>
        <begin position="332"/>
        <end position="432"/>
    </location>
</feature>
<accession>A0ABP0HG76</accession>
<dbReference type="InterPro" id="IPR002213">
    <property type="entry name" value="UDP_glucos_trans"/>
</dbReference>
<evidence type="ECO:0000256" key="1">
    <source>
        <dbReference type="ARBA" id="ARBA00022679"/>
    </source>
</evidence>
<comment type="caution">
    <text evidence="3">The sequence shown here is derived from an EMBL/GenBank/DDBJ whole genome shotgun (WGS) entry which is preliminary data.</text>
</comment>
<dbReference type="PANTHER" id="PTHR48050">
    <property type="entry name" value="STEROL 3-BETA-GLUCOSYLTRANSFERASE"/>
    <property type="match status" value="1"/>
</dbReference>
<evidence type="ECO:0000259" key="2">
    <source>
        <dbReference type="Pfam" id="PF06722"/>
    </source>
</evidence>
<gene>
    <name evidence="3" type="ORF">CCMP2556_LOCUS1529</name>
</gene>
<keyword evidence="1" id="KW-0808">Transferase</keyword>
<sequence>MVKRILVVFDGSRGDVQPYMVAAKALIMAGYDVMTSGPGDADALAKHFQVPFTRSRLSTGKLVADPEMQKAFAVNDMQGMMTAQDRIRDELVTPETRARDLGLLYQLLVEWKPDLVLTGFLTFTPIVMMKTEIPVLVLSLQHTRPSRSCSPMGLTGTPTVLRKCVWYLVMSIMLKSELKNSSKVIAQLTGKPAPKLQVLLRELYQVWSANPAFLSIIACSPTLNGDIPAEFNANNVQIGALMPTPQQQQGSEFGGEQEKLLEDFLAAGSAPVYFGYGSLICGSSKFMCLLSLRALKKTGERGILVSSWSTMSEADILGEPDAEELKAYCAEKVLFMKTAPHGRLFPRCKVCVHHGGAGTFNSSARSGTPTVITPIIVDQYDHSDLLNQMGFGVGLKMMSKLKPDDLAGAIQQCIHSESIKEKAKAVAQGMEKEDGQSRLVEVVNDYFESHIKTGRHAAIKAKLDQQRSGCCACMGS</sequence>
<dbReference type="CDD" id="cd03784">
    <property type="entry name" value="GT1_Gtf-like"/>
    <property type="match status" value="1"/>
</dbReference>
<dbReference type="Gene3D" id="3.40.50.2000">
    <property type="entry name" value="Glycogen Phosphorylase B"/>
    <property type="match status" value="2"/>
</dbReference>
<feature type="non-terminal residue" evidence="3">
    <location>
        <position position="476"/>
    </location>
</feature>
<dbReference type="Pfam" id="PF06722">
    <property type="entry name" value="EryCIII-like_C"/>
    <property type="match status" value="1"/>
</dbReference>
<reference evidence="3 4" key="1">
    <citation type="submission" date="2024-02" db="EMBL/GenBank/DDBJ databases">
        <authorList>
            <person name="Chen Y."/>
            <person name="Shah S."/>
            <person name="Dougan E. K."/>
            <person name="Thang M."/>
            <person name="Chan C."/>
        </authorList>
    </citation>
    <scope>NUCLEOTIDE SEQUENCE [LARGE SCALE GENOMIC DNA]</scope>
</reference>
<dbReference type="Proteomes" id="UP001642484">
    <property type="component" value="Unassembled WGS sequence"/>
</dbReference>
<name>A0ABP0HG76_9DINO</name>